<accession>A0A5M4FED3</accession>
<evidence type="ECO:0000313" key="6">
    <source>
        <dbReference type="EMBL" id="KAA1397201.1"/>
    </source>
</evidence>
<evidence type="ECO:0000256" key="4">
    <source>
        <dbReference type="PIRSR" id="PIRSR036492-1"/>
    </source>
</evidence>
<feature type="active site" evidence="4">
    <location>
        <position position="245"/>
    </location>
</feature>
<dbReference type="GO" id="GO:0016620">
    <property type="term" value="F:oxidoreductase activity, acting on the aldehyde or oxo group of donors, NAD or NADP as acceptor"/>
    <property type="evidence" value="ECO:0007669"/>
    <property type="project" value="InterPro"/>
</dbReference>
<comment type="caution">
    <text evidence="6">The sequence shown here is derived from an EMBL/GenBank/DDBJ whole genome shotgun (WGS) entry which is preliminary data.</text>
</comment>
<proteinExistence type="inferred from homology"/>
<dbReference type="Pfam" id="PF00171">
    <property type="entry name" value="Aldedh"/>
    <property type="match status" value="1"/>
</dbReference>
<keyword evidence="2 3" id="KW-0560">Oxidoreductase</keyword>
<dbReference type="InterPro" id="IPR016163">
    <property type="entry name" value="Ald_DH_C"/>
</dbReference>
<gene>
    <name evidence="6" type="ORF">ESP70_007310</name>
</gene>
<dbReference type="EMBL" id="SDPQ02000002">
    <property type="protein sequence ID" value="KAA1397201.1"/>
    <property type="molecule type" value="Genomic_DNA"/>
</dbReference>
<dbReference type="PIRSF" id="PIRSF036492">
    <property type="entry name" value="ALDH"/>
    <property type="match status" value="1"/>
</dbReference>
<dbReference type="Gene3D" id="3.40.309.10">
    <property type="entry name" value="Aldehyde Dehydrogenase, Chain A, domain 2"/>
    <property type="match status" value="1"/>
</dbReference>
<feature type="active site" evidence="4">
    <location>
        <position position="279"/>
    </location>
</feature>
<dbReference type="PANTHER" id="PTHR11699">
    <property type="entry name" value="ALDEHYDE DEHYDROGENASE-RELATED"/>
    <property type="match status" value="1"/>
</dbReference>
<comment type="similarity">
    <text evidence="1 3">Belongs to the aldehyde dehydrogenase family.</text>
</comment>
<dbReference type="InterPro" id="IPR015590">
    <property type="entry name" value="Aldehyde_DH_dom"/>
</dbReference>
<name>A0A5M4FED3_9ACTN</name>
<dbReference type="SUPFAM" id="SSF53720">
    <property type="entry name" value="ALDH-like"/>
    <property type="match status" value="1"/>
</dbReference>
<protein>
    <recommendedName>
        <fullName evidence="3">Aldehyde dehydrogenase</fullName>
    </recommendedName>
</protein>
<feature type="domain" description="Aldehyde dehydrogenase" evidence="5">
    <location>
        <begin position="13"/>
        <end position="465"/>
    </location>
</feature>
<evidence type="ECO:0000313" key="7">
    <source>
        <dbReference type="Proteomes" id="UP000380867"/>
    </source>
</evidence>
<evidence type="ECO:0000256" key="1">
    <source>
        <dbReference type="ARBA" id="ARBA00009986"/>
    </source>
</evidence>
<evidence type="ECO:0000259" key="5">
    <source>
        <dbReference type="Pfam" id="PF00171"/>
    </source>
</evidence>
<dbReference type="GO" id="GO:0006081">
    <property type="term" value="P:aldehyde metabolic process"/>
    <property type="evidence" value="ECO:0007669"/>
    <property type="project" value="InterPro"/>
</dbReference>
<sequence length="504" mass="53165">MTAILEPTVDSGTTPTFDSLNPANGDVVGTYPIQGRAEVDAAVARAHDASAWWGGLTFKERGDYLLTWRSVITRRIAQLAELSHRETGKPHGDAQLEIIIAIDHIAWVAKHAKKILGPQKVSSGLLMANQASSVEYHPLGVVGVIGPWNYPVFTPMGSIAYALAAGNAVVFKPSEYTPGVGQWLADTFTEVVHGRPVLQVVTGLGETGNALCTADINKLAFTGSGPTGKKVMAACAQNLTPVLIEAGGKDSLIVDEDADLTKAAEAALWGGMSNAGQTCIGTERVYVHEKVFDAFVTEITEQAKDLRAGDDAGAKLGPITMPSQIGIIKSHIDDAIAKGATVVMGGSDAVGERFVQPTILTHVPENSTEMTEETFGPTLAINPVKSMDEAVELTNATSYGLAGSVFAKKNGVDIARRVRSGMTSVNSVIAFAAVPGLPFGGVGQSGFGRIHGPDGLKEFTYAKAITRQRMKPLMMLTSFARDAKTDNKALKLITVMHGGSKTLK</sequence>
<dbReference type="CDD" id="cd07099">
    <property type="entry name" value="ALDH_DDALDH"/>
    <property type="match status" value="1"/>
</dbReference>
<dbReference type="RefSeq" id="WP_149688687.1">
    <property type="nucleotide sequence ID" value="NZ_SDPQ02000002.1"/>
</dbReference>
<evidence type="ECO:0000256" key="2">
    <source>
        <dbReference type="ARBA" id="ARBA00023002"/>
    </source>
</evidence>
<dbReference type="OrthoDB" id="6882680at2"/>
<organism evidence="6 7">
    <name type="scientific">Aeromicrobium ginsengisoli</name>
    <dbReference type="NCBI Taxonomy" id="363867"/>
    <lineage>
        <taxon>Bacteria</taxon>
        <taxon>Bacillati</taxon>
        <taxon>Actinomycetota</taxon>
        <taxon>Actinomycetes</taxon>
        <taxon>Propionibacteriales</taxon>
        <taxon>Nocardioidaceae</taxon>
        <taxon>Aeromicrobium</taxon>
    </lineage>
</organism>
<dbReference type="InterPro" id="IPR016162">
    <property type="entry name" value="Ald_DH_N"/>
</dbReference>
<keyword evidence="7" id="KW-1185">Reference proteome</keyword>
<dbReference type="InterPro" id="IPR016161">
    <property type="entry name" value="Ald_DH/histidinol_DH"/>
</dbReference>
<dbReference type="Gene3D" id="3.40.605.10">
    <property type="entry name" value="Aldehyde Dehydrogenase, Chain A, domain 1"/>
    <property type="match status" value="1"/>
</dbReference>
<dbReference type="AlphaFoldDB" id="A0A5M4FED3"/>
<evidence type="ECO:0000256" key="3">
    <source>
        <dbReference type="PIRNR" id="PIRNR036492"/>
    </source>
</evidence>
<dbReference type="InterPro" id="IPR012394">
    <property type="entry name" value="Aldehyde_DH_NAD(P)"/>
</dbReference>
<dbReference type="Proteomes" id="UP000380867">
    <property type="component" value="Unassembled WGS sequence"/>
</dbReference>
<reference evidence="6" key="1">
    <citation type="submission" date="2019-09" db="EMBL/GenBank/DDBJ databases">
        <authorList>
            <person name="Li J."/>
        </authorList>
    </citation>
    <scope>NUCLEOTIDE SEQUENCE [LARGE SCALE GENOMIC DNA]</scope>
    <source>
        <strain evidence="6">JCM 14732</strain>
    </source>
</reference>